<dbReference type="GO" id="GO:0010468">
    <property type="term" value="P:regulation of gene expression"/>
    <property type="evidence" value="ECO:0007669"/>
    <property type="project" value="UniProtKB-ARBA"/>
</dbReference>
<comment type="caution">
    <text evidence="5">The sequence shown here is derived from an EMBL/GenBank/DDBJ whole genome shotgun (WGS) entry which is preliminary data.</text>
</comment>
<name>A0AAD4QE30_9AGAM</name>
<evidence type="ECO:0000256" key="3">
    <source>
        <dbReference type="SAM" id="MobiDB-lite"/>
    </source>
</evidence>
<dbReference type="Pfam" id="PF14608">
    <property type="entry name" value="zf-CCCH_2"/>
    <property type="match status" value="2"/>
</dbReference>
<gene>
    <name evidence="5" type="ORF">EDB92DRAFT_574303</name>
</gene>
<feature type="zinc finger region" description="C3H1-type" evidence="2">
    <location>
        <begin position="218"/>
        <end position="243"/>
    </location>
</feature>
<dbReference type="PROSITE" id="PS50297">
    <property type="entry name" value="ANK_REP_REGION"/>
    <property type="match status" value="1"/>
</dbReference>
<keyword evidence="2" id="KW-0862">Zinc</keyword>
<feature type="repeat" description="ANK" evidence="1">
    <location>
        <begin position="75"/>
        <end position="107"/>
    </location>
</feature>
<feature type="compositionally biased region" description="Pro residues" evidence="3">
    <location>
        <begin position="359"/>
        <end position="376"/>
    </location>
</feature>
<dbReference type="Gene3D" id="1.25.40.20">
    <property type="entry name" value="Ankyrin repeat-containing domain"/>
    <property type="match status" value="1"/>
</dbReference>
<dbReference type="InterPro" id="IPR002110">
    <property type="entry name" value="Ankyrin_rpt"/>
</dbReference>
<evidence type="ECO:0000313" key="6">
    <source>
        <dbReference type="Proteomes" id="UP001201163"/>
    </source>
</evidence>
<feature type="zinc finger region" description="C3H1-type" evidence="2">
    <location>
        <begin position="432"/>
        <end position="459"/>
    </location>
</feature>
<dbReference type="SMART" id="SM00356">
    <property type="entry name" value="ZnF_C3H1"/>
    <property type="match status" value="2"/>
</dbReference>
<dbReference type="InterPro" id="IPR000571">
    <property type="entry name" value="Znf_CCCH"/>
</dbReference>
<feature type="compositionally biased region" description="Pro residues" evidence="3">
    <location>
        <begin position="181"/>
        <end position="194"/>
    </location>
</feature>
<keyword evidence="2" id="KW-0863">Zinc-finger</keyword>
<feature type="compositionally biased region" description="Polar residues" evidence="3">
    <location>
        <begin position="197"/>
        <end position="212"/>
    </location>
</feature>
<sequence length="644" mass="68012">MISDLLQASSDGDLNKLNQLLAQPSSLDIEQKGTSFCPSLPLTPPFLPHITLSPTLRPILRASRSSLPITPKDQDGVTPLIAAVKNGHRDVVKALLDHGANPAHPSTHGLPEQYTSDTSIVELLRTAALPKVNTDTPPQDPRFIHDPNMGPPKAYYLPHHGPYAYYPGMPVQPLPEGAIPFYPPPHGPAPPAATPPSTDDQSAASAGSNVSNLPPPEIARFIPCRYFPACRYGASCIFAHPQGPYYPGPMPPPAQYPSPYDQPPYPPNFYPMPPPPPQFQPQNGVPPPHHLSPVSPQSATQSIPPPHPFVHQRNTSEIAPPVQIPFNPSGAPVPPPGPYGPMSPVSPSYPHHNQLSIPLPVPPPPPTAHASPPGPQSPTTSYPQPPPVAHPRFPTGPEQNGAQKSPPQEGFNPRGDRRTSGGPGFRRPSFGGGRKPPCLFFPSGRCRNGDECRFPHVSADGHVVGRVGRFRSPPQSALNGNGQANLEEKLANLSITENGNHVPRQGSSGSTTPSERGPRGANGAHARPPKSAPVPPKQRVPNADEFPVLGGSSTPPQANGHGTHNGPTAAQVLQAAAVRKEVLKSDAAVEGQEQFHPIPTQATKTDATILTPVPAPALSHKLPVTFATVANGAPDTSKEVSVSA</sequence>
<accession>A0AAD4QE30</accession>
<reference evidence="5" key="1">
    <citation type="submission" date="2022-01" db="EMBL/GenBank/DDBJ databases">
        <title>Comparative genomics reveals a dynamic genome evolution in the ectomycorrhizal milk-cap (Lactarius) mushrooms.</title>
        <authorList>
            <consortium name="DOE Joint Genome Institute"/>
            <person name="Lebreton A."/>
            <person name="Tang N."/>
            <person name="Kuo A."/>
            <person name="LaButti K."/>
            <person name="Drula E."/>
            <person name="Barry K."/>
            <person name="Clum A."/>
            <person name="Lipzen A."/>
            <person name="Mousain D."/>
            <person name="Ng V."/>
            <person name="Wang R."/>
            <person name="Wang X."/>
            <person name="Dai Y."/>
            <person name="Henrissat B."/>
            <person name="Grigoriev I.V."/>
            <person name="Guerin-Laguette A."/>
            <person name="Yu F."/>
            <person name="Martin F.M."/>
        </authorList>
    </citation>
    <scope>NUCLEOTIDE SEQUENCE</scope>
    <source>
        <strain evidence="5">QP</strain>
    </source>
</reference>
<feature type="compositionally biased region" description="Polar residues" evidence="3">
    <location>
        <begin position="551"/>
        <end position="568"/>
    </location>
</feature>
<evidence type="ECO:0000313" key="5">
    <source>
        <dbReference type="EMBL" id="KAH8992499.1"/>
    </source>
</evidence>
<feature type="region of interest" description="Disordered" evidence="3">
    <location>
        <begin position="492"/>
        <end position="571"/>
    </location>
</feature>
<dbReference type="SMART" id="SM00248">
    <property type="entry name" value="ANK"/>
    <property type="match status" value="1"/>
</dbReference>
<evidence type="ECO:0000256" key="1">
    <source>
        <dbReference type="PROSITE-ProRule" id="PRU00023"/>
    </source>
</evidence>
<keyword evidence="2" id="KW-0479">Metal-binding</keyword>
<organism evidence="5 6">
    <name type="scientific">Lactarius akahatsu</name>
    <dbReference type="NCBI Taxonomy" id="416441"/>
    <lineage>
        <taxon>Eukaryota</taxon>
        <taxon>Fungi</taxon>
        <taxon>Dikarya</taxon>
        <taxon>Basidiomycota</taxon>
        <taxon>Agaricomycotina</taxon>
        <taxon>Agaricomycetes</taxon>
        <taxon>Russulales</taxon>
        <taxon>Russulaceae</taxon>
        <taxon>Lactarius</taxon>
    </lineage>
</organism>
<feature type="domain" description="C3H1-type" evidence="4">
    <location>
        <begin position="432"/>
        <end position="459"/>
    </location>
</feature>
<dbReference type="AlphaFoldDB" id="A0AAD4QE30"/>
<feature type="compositionally biased region" description="Pro residues" evidence="3">
    <location>
        <begin position="253"/>
        <end position="290"/>
    </location>
</feature>
<keyword evidence="6" id="KW-1185">Reference proteome</keyword>
<dbReference type="EMBL" id="JAKELL010000022">
    <property type="protein sequence ID" value="KAH8992499.1"/>
    <property type="molecule type" value="Genomic_DNA"/>
</dbReference>
<evidence type="ECO:0000259" key="4">
    <source>
        <dbReference type="PROSITE" id="PS50103"/>
    </source>
</evidence>
<dbReference type="InterPro" id="IPR036770">
    <property type="entry name" value="Ankyrin_rpt-contain_sf"/>
</dbReference>
<feature type="compositionally biased region" description="Polar residues" evidence="3">
    <location>
        <begin position="397"/>
        <end position="406"/>
    </location>
</feature>
<evidence type="ECO:0000256" key="2">
    <source>
        <dbReference type="PROSITE-ProRule" id="PRU00723"/>
    </source>
</evidence>
<feature type="compositionally biased region" description="Polar residues" evidence="3">
    <location>
        <begin position="493"/>
        <end position="514"/>
    </location>
</feature>
<dbReference type="Proteomes" id="UP001201163">
    <property type="component" value="Unassembled WGS sequence"/>
</dbReference>
<dbReference type="SUPFAM" id="SSF48403">
    <property type="entry name" value="Ankyrin repeat"/>
    <property type="match status" value="1"/>
</dbReference>
<dbReference type="PROSITE" id="PS50103">
    <property type="entry name" value="ZF_C3H1"/>
    <property type="match status" value="2"/>
</dbReference>
<keyword evidence="1" id="KW-0040">ANK repeat</keyword>
<dbReference type="PROSITE" id="PS50088">
    <property type="entry name" value="ANK_REPEAT"/>
    <property type="match status" value="1"/>
</dbReference>
<dbReference type="GO" id="GO:0008270">
    <property type="term" value="F:zinc ion binding"/>
    <property type="evidence" value="ECO:0007669"/>
    <property type="project" value="UniProtKB-KW"/>
</dbReference>
<protein>
    <recommendedName>
        <fullName evidence="4">C3H1-type domain-containing protein</fullName>
    </recommendedName>
</protein>
<feature type="domain" description="C3H1-type" evidence="4">
    <location>
        <begin position="218"/>
        <end position="243"/>
    </location>
</feature>
<feature type="region of interest" description="Disordered" evidence="3">
    <location>
        <begin position="178"/>
        <end position="214"/>
    </location>
</feature>
<dbReference type="Pfam" id="PF00023">
    <property type="entry name" value="Ank"/>
    <property type="match status" value="1"/>
</dbReference>
<feature type="region of interest" description="Disordered" evidence="3">
    <location>
        <begin position="253"/>
        <end position="457"/>
    </location>
</feature>
<feature type="compositionally biased region" description="Pro residues" evidence="3">
    <location>
        <begin position="331"/>
        <end position="341"/>
    </location>
</feature>
<proteinExistence type="predicted"/>